<name>A0ABM3ZWW7_ZIZJJ</name>
<dbReference type="Gene3D" id="2.30.180.10">
    <property type="entry name" value="FAS1 domain"/>
    <property type="match status" value="1"/>
</dbReference>
<evidence type="ECO:0000313" key="3">
    <source>
        <dbReference type="RefSeq" id="XP_060668952.1"/>
    </source>
</evidence>
<proteinExistence type="predicted"/>
<dbReference type="Proteomes" id="UP001652623">
    <property type="component" value="Chromosome 11"/>
</dbReference>
<protein>
    <submittedName>
        <fullName evidence="3">Uncharacterized protein LOC132800062</fullName>
    </submittedName>
</protein>
<feature type="transmembrane region" description="Helical" evidence="1">
    <location>
        <begin position="12"/>
        <end position="30"/>
    </location>
</feature>
<organism evidence="2 3">
    <name type="scientific">Ziziphus jujuba</name>
    <name type="common">Chinese jujube</name>
    <name type="synonym">Ziziphus sativa</name>
    <dbReference type="NCBI Taxonomy" id="326968"/>
    <lineage>
        <taxon>Eukaryota</taxon>
        <taxon>Viridiplantae</taxon>
        <taxon>Streptophyta</taxon>
        <taxon>Embryophyta</taxon>
        <taxon>Tracheophyta</taxon>
        <taxon>Spermatophyta</taxon>
        <taxon>Magnoliopsida</taxon>
        <taxon>eudicotyledons</taxon>
        <taxon>Gunneridae</taxon>
        <taxon>Pentapetalae</taxon>
        <taxon>rosids</taxon>
        <taxon>fabids</taxon>
        <taxon>Rosales</taxon>
        <taxon>Rhamnaceae</taxon>
        <taxon>Paliureae</taxon>
        <taxon>Ziziphus</taxon>
    </lineage>
</organism>
<evidence type="ECO:0000256" key="1">
    <source>
        <dbReference type="SAM" id="Phobius"/>
    </source>
</evidence>
<dbReference type="InterPro" id="IPR036378">
    <property type="entry name" value="FAS1_dom_sf"/>
</dbReference>
<dbReference type="PANTHER" id="PTHR33985:SF15">
    <property type="entry name" value="FASCICLIN-LIKE ARABINOGALACTAN PROTEIN 19"/>
    <property type="match status" value="1"/>
</dbReference>
<accession>A0ABM3ZWW7</accession>
<dbReference type="RefSeq" id="XP_060668952.1">
    <property type="nucleotide sequence ID" value="XM_060812969.1"/>
</dbReference>
<evidence type="ECO:0000313" key="2">
    <source>
        <dbReference type="Proteomes" id="UP001652623"/>
    </source>
</evidence>
<keyword evidence="1" id="KW-0812">Transmembrane</keyword>
<keyword evidence="2" id="KW-1185">Reference proteome</keyword>
<dbReference type="GeneID" id="132800062"/>
<dbReference type="PANTHER" id="PTHR33985">
    <property type="entry name" value="OS02G0491300 PROTEIN-RELATED"/>
    <property type="match status" value="1"/>
</dbReference>
<gene>
    <name evidence="3" type="primary">LOC132800062</name>
</gene>
<keyword evidence="1" id="KW-1133">Transmembrane helix</keyword>
<sequence length="238" mass="26818">MYITTTYPIQDRFHFSLYLIFSSLPCLLFSKMAYFIPQTFSLTLLFLVAFVTFISAIEAHCSDAVFTSLSSSGFTLFAQALHAQNQTTDSKSLTYFVPPDTSLLGHPLNVDTFHYHVSTAGALPYKFLLTLPQNTTLPTLHNTTLVVDTDGERLSLNDVLVSAPNIYVEESCVVHGVESPLVPIPSSMDDHPLPKTKTTASLFSPKHYHRRFKELLRFIRRAHRPIFDVKNGEHDDHP</sequence>
<dbReference type="InterPro" id="IPR052806">
    <property type="entry name" value="Fasciclin-like_AGP"/>
</dbReference>
<feature type="transmembrane region" description="Helical" evidence="1">
    <location>
        <begin position="42"/>
        <end position="60"/>
    </location>
</feature>
<reference evidence="3" key="1">
    <citation type="submission" date="2025-08" db="UniProtKB">
        <authorList>
            <consortium name="RefSeq"/>
        </authorList>
    </citation>
    <scope>IDENTIFICATION</scope>
    <source>
        <tissue evidence="3">Seedling</tissue>
    </source>
</reference>
<dbReference type="SUPFAM" id="SSF82153">
    <property type="entry name" value="FAS1 domain"/>
    <property type="match status" value="1"/>
</dbReference>
<keyword evidence="1" id="KW-0472">Membrane</keyword>